<dbReference type="InterPro" id="IPR010065">
    <property type="entry name" value="AA_ABC_transptr_permease_3TM"/>
</dbReference>
<comment type="similarity">
    <text evidence="2">Belongs to the binding-protein-dependent transport system permease family. HisMQ subfamily.</text>
</comment>
<name>A0ABR7DAZ9_9CLOT</name>
<organism evidence="11 12">
    <name type="scientific">Clostridium hominis</name>
    <dbReference type="NCBI Taxonomy" id="2763036"/>
    <lineage>
        <taxon>Bacteria</taxon>
        <taxon>Bacillati</taxon>
        <taxon>Bacillota</taxon>
        <taxon>Clostridia</taxon>
        <taxon>Eubacteriales</taxon>
        <taxon>Clostridiaceae</taxon>
        <taxon>Clostridium</taxon>
    </lineage>
</organism>
<gene>
    <name evidence="11" type="ORF">H8S20_06630</name>
</gene>
<accession>A0ABR7DAZ9</accession>
<evidence type="ECO:0000313" key="11">
    <source>
        <dbReference type="EMBL" id="MBC5628571.1"/>
    </source>
</evidence>
<evidence type="ECO:0000256" key="5">
    <source>
        <dbReference type="ARBA" id="ARBA00022692"/>
    </source>
</evidence>
<reference evidence="11 12" key="1">
    <citation type="submission" date="2020-08" db="EMBL/GenBank/DDBJ databases">
        <title>Genome public.</title>
        <authorList>
            <person name="Liu C."/>
            <person name="Sun Q."/>
        </authorList>
    </citation>
    <scope>NUCLEOTIDE SEQUENCE [LARGE SCALE GENOMIC DNA]</scope>
    <source>
        <strain evidence="11 12">NSJ-6</strain>
    </source>
</reference>
<keyword evidence="6" id="KW-0029">Amino-acid transport</keyword>
<dbReference type="InterPro" id="IPR000515">
    <property type="entry name" value="MetI-like"/>
</dbReference>
<evidence type="ECO:0000256" key="9">
    <source>
        <dbReference type="RuleBase" id="RU363032"/>
    </source>
</evidence>
<evidence type="ECO:0000313" key="12">
    <source>
        <dbReference type="Proteomes" id="UP000596929"/>
    </source>
</evidence>
<dbReference type="InterPro" id="IPR043429">
    <property type="entry name" value="ArtM/GltK/GlnP/TcyL/YhdX-like"/>
</dbReference>
<feature type="transmembrane region" description="Helical" evidence="9">
    <location>
        <begin position="86"/>
        <end position="109"/>
    </location>
</feature>
<evidence type="ECO:0000256" key="7">
    <source>
        <dbReference type="ARBA" id="ARBA00022989"/>
    </source>
</evidence>
<dbReference type="EMBL" id="JACOOO010000012">
    <property type="protein sequence ID" value="MBC5628571.1"/>
    <property type="molecule type" value="Genomic_DNA"/>
</dbReference>
<dbReference type="RefSeq" id="WP_186859609.1">
    <property type="nucleotide sequence ID" value="NZ_JACOOO010000012.1"/>
</dbReference>
<dbReference type="InterPro" id="IPR035906">
    <property type="entry name" value="MetI-like_sf"/>
</dbReference>
<keyword evidence="12" id="KW-1185">Reference proteome</keyword>
<feature type="transmembrane region" description="Helical" evidence="9">
    <location>
        <begin position="62"/>
        <end position="80"/>
    </location>
</feature>
<evidence type="ECO:0000256" key="3">
    <source>
        <dbReference type="ARBA" id="ARBA00022448"/>
    </source>
</evidence>
<evidence type="ECO:0000256" key="4">
    <source>
        <dbReference type="ARBA" id="ARBA00022475"/>
    </source>
</evidence>
<comment type="subcellular location">
    <subcellularLocation>
        <location evidence="1 9">Cell membrane</location>
        <topology evidence="1 9">Multi-pass membrane protein</topology>
    </subcellularLocation>
</comment>
<comment type="caution">
    <text evidence="11">The sequence shown here is derived from an EMBL/GenBank/DDBJ whole genome shotgun (WGS) entry which is preliminary data.</text>
</comment>
<keyword evidence="7 9" id="KW-1133">Transmembrane helix</keyword>
<evidence type="ECO:0000256" key="6">
    <source>
        <dbReference type="ARBA" id="ARBA00022970"/>
    </source>
</evidence>
<keyword evidence="8 9" id="KW-0472">Membrane</keyword>
<sequence length="248" mass="27249">MSGPFDLYKWQAAFRDFNIFFEGLLTTVGVGVLALLLSLVLGIIFGVMNTSKSKILRCINRIYVELIQNTPLVIQIFFLYNGLPYIGIVLPVFTIGVLGVGIYHGAYIAEVVTSGINSISKGQFEASISQGFSYTQTMRYIILPQALKVIIPPLANQSVNLIKNTSILAMIAGGDLMYRADSWSSGNLYYGPAYVITGLLYFSLCFPLAKFAKSLEGGNHKKANKKSSKVIIHPNGYNDIEEIKEVAL</sequence>
<feature type="transmembrane region" description="Helical" evidence="9">
    <location>
        <begin position="192"/>
        <end position="212"/>
    </location>
</feature>
<protein>
    <submittedName>
        <fullName evidence="11">Amino acid ABC transporter permease</fullName>
    </submittedName>
</protein>
<evidence type="ECO:0000256" key="2">
    <source>
        <dbReference type="ARBA" id="ARBA00010072"/>
    </source>
</evidence>
<evidence type="ECO:0000256" key="8">
    <source>
        <dbReference type="ARBA" id="ARBA00023136"/>
    </source>
</evidence>
<dbReference type="Gene3D" id="1.10.3720.10">
    <property type="entry name" value="MetI-like"/>
    <property type="match status" value="1"/>
</dbReference>
<dbReference type="PANTHER" id="PTHR30614:SF20">
    <property type="entry name" value="GLUTAMINE TRANSPORT SYSTEM PERMEASE PROTEIN GLNP"/>
    <property type="match status" value="1"/>
</dbReference>
<keyword evidence="4" id="KW-1003">Cell membrane</keyword>
<evidence type="ECO:0000256" key="1">
    <source>
        <dbReference type="ARBA" id="ARBA00004651"/>
    </source>
</evidence>
<dbReference type="Proteomes" id="UP000596929">
    <property type="component" value="Unassembled WGS sequence"/>
</dbReference>
<dbReference type="PANTHER" id="PTHR30614">
    <property type="entry name" value="MEMBRANE COMPONENT OF AMINO ACID ABC TRANSPORTER"/>
    <property type="match status" value="1"/>
</dbReference>
<dbReference type="PROSITE" id="PS50928">
    <property type="entry name" value="ABC_TM1"/>
    <property type="match status" value="1"/>
</dbReference>
<dbReference type="NCBIfam" id="TIGR01726">
    <property type="entry name" value="HEQRo_perm_3TM"/>
    <property type="match status" value="1"/>
</dbReference>
<dbReference type="CDD" id="cd06261">
    <property type="entry name" value="TM_PBP2"/>
    <property type="match status" value="1"/>
</dbReference>
<proteinExistence type="inferred from homology"/>
<dbReference type="SUPFAM" id="SSF161098">
    <property type="entry name" value="MetI-like"/>
    <property type="match status" value="1"/>
</dbReference>
<feature type="domain" description="ABC transmembrane type-1" evidence="10">
    <location>
        <begin position="24"/>
        <end position="212"/>
    </location>
</feature>
<dbReference type="Pfam" id="PF00528">
    <property type="entry name" value="BPD_transp_1"/>
    <property type="match status" value="1"/>
</dbReference>
<feature type="transmembrane region" description="Helical" evidence="9">
    <location>
        <begin position="24"/>
        <end position="50"/>
    </location>
</feature>
<keyword evidence="3 9" id="KW-0813">Transport</keyword>
<evidence type="ECO:0000259" key="10">
    <source>
        <dbReference type="PROSITE" id="PS50928"/>
    </source>
</evidence>
<keyword evidence="5 9" id="KW-0812">Transmembrane</keyword>